<accession>A0A2H9ZYD6</accession>
<reference evidence="2 3" key="1">
    <citation type="journal article" date="2017" name="Nature">
        <title>The Apostasia genome and the evolution of orchids.</title>
        <authorList>
            <person name="Zhang G.Q."/>
            <person name="Liu K.W."/>
            <person name="Li Z."/>
            <person name="Lohaus R."/>
            <person name="Hsiao Y.Y."/>
            <person name="Niu S.C."/>
            <person name="Wang J.Y."/>
            <person name="Lin Y.C."/>
            <person name="Xu Q."/>
            <person name="Chen L.J."/>
            <person name="Yoshida K."/>
            <person name="Fujiwara S."/>
            <person name="Wang Z.W."/>
            <person name="Zhang Y.Q."/>
            <person name="Mitsuda N."/>
            <person name="Wang M."/>
            <person name="Liu G.H."/>
            <person name="Pecoraro L."/>
            <person name="Huang H.X."/>
            <person name="Xiao X.J."/>
            <person name="Lin M."/>
            <person name="Wu X.Y."/>
            <person name="Wu W.L."/>
            <person name="Chen Y.Y."/>
            <person name="Chang S.B."/>
            <person name="Sakamoto S."/>
            <person name="Ohme-Takagi M."/>
            <person name="Yagi M."/>
            <person name="Zeng S.J."/>
            <person name="Shen C.Y."/>
            <person name="Yeh C.M."/>
            <person name="Luo Y.B."/>
            <person name="Tsai W.C."/>
            <person name="Van de Peer Y."/>
            <person name="Liu Z.J."/>
        </authorList>
    </citation>
    <scope>NUCLEOTIDE SEQUENCE [LARGE SCALE GENOMIC DNA]</scope>
    <source>
        <strain evidence="3">cv. Shenzhen</strain>
        <tissue evidence="2">Stem</tissue>
    </source>
</reference>
<keyword evidence="1" id="KW-0732">Signal</keyword>
<gene>
    <name evidence="2" type="ORF">AXF42_Ash021476</name>
</gene>
<evidence type="ECO:0000256" key="1">
    <source>
        <dbReference type="SAM" id="SignalP"/>
    </source>
</evidence>
<protein>
    <submittedName>
        <fullName evidence="2">Uncharacterized protein</fullName>
    </submittedName>
</protein>
<dbReference type="AlphaFoldDB" id="A0A2H9ZYD6"/>
<feature type="chain" id="PRO_5014129172" evidence="1">
    <location>
        <begin position="24"/>
        <end position="141"/>
    </location>
</feature>
<evidence type="ECO:0000313" key="2">
    <source>
        <dbReference type="EMBL" id="PKA48320.1"/>
    </source>
</evidence>
<dbReference type="EMBL" id="KZ452592">
    <property type="protein sequence ID" value="PKA48320.1"/>
    <property type="molecule type" value="Genomic_DNA"/>
</dbReference>
<name>A0A2H9ZYD6_9ASPA</name>
<dbReference type="Proteomes" id="UP000236161">
    <property type="component" value="Unassembled WGS sequence"/>
</dbReference>
<feature type="signal peptide" evidence="1">
    <location>
        <begin position="1"/>
        <end position="23"/>
    </location>
</feature>
<keyword evidence="3" id="KW-1185">Reference proteome</keyword>
<evidence type="ECO:0000313" key="3">
    <source>
        <dbReference type="Proteomes" id="UP000236161"/>
    </source>
</evidence>
<sequence>MANSVGHLLLLLFLLASTETTSAVRKPRPYVSPGWPLSTAAMTSAGYVVQMLSNLLIHNPKGNEIVVNGVREAFAEWIGDGEFIVHVTYTFTQHYNQGQQLANPPRGFIAQGLFFARDLSFKLQGVIRESLEEKIIEASSN</sequence>
<proteinExistence type="predicted"/>
<organism evidence="2 3">
    <name type="scientific">Apostasia shenzhenica</name>
    <dbReference type="NCBI Taxonomy" id="1088818"/>
    <lineage>
        <taxon>Eukaryota</taxon>
        <taxon>Viridiplantae</taxon>
        <taxon>Streptophyta</taxon>
        <taxon>Embryophyta</taxon>
        <taxon>Tracheophyta</taxon>
        <taxon>Spermatophyta</taxon>
        <taxon>Magnoliopsida</taxon>
        <taxon>Liliopsida</taxon>
        <taxon>Asparagales</taxon>
        <taxon>Orchidaceae</taxon>
        <taxon>Apostasioideae</taxon>
        <taxon>Apostasia</taxon>
    </lineage>
</organism>